<evidence type="ECO:0000256" key="1">
    <source>
        <dbReference type="ARBA" id="ARBA00004141"/>
    </source>
</evidence>
<keyword evidence="6" id="KW-1185">Reference proteome</keyword>
<keyword evidence="4" id="KW-0812">Transmembrane</keyword>
<dbReference type="GO" id="GO:0015385">
    <property type="term" value="F:sodium:proton antiporter activity"/>
    <property type="evidence" value="ECO:0007669"/>
    <property type="project" value="TreeGrafter"/>
</dbReference>
<dbReference type="Proteomes" id="UP000199544">
    <property type="component" value="Unassembled WGS sequence"/>
</dbReference>
<gene>
    <name evidence="5" type="ORF">SAMN04488137_2158</name>
</gene>
<dbReference type="Pfam" id="PF03334">
    <property type="entry name" value="PhaG_MnhG_YufB"/>
    <property type="match status" value="1"/>
</dbReference>
<dbReference type="PANTHER" id="PTHR34703">
    <property type="entry name" value="ANTIPORTER SUBUNIT MNHG2-RELATED"/>
    <property type="match status" value="1"/>
</dbReference>
<protein>
    <submittedName>
        <fullName evidence="5">Multicomponent Na+:H+ antiporter subunit G</fullName>
    </submittedName>
</protein>
<evidence type="ECO:0000256" key="2">
    <source>
        <dbReference type="ARBA" id="ARBA00008404"/>
    </source>
</evidence>
<feature type="transmembrane region" description="Helical" evidence="4">
    <location>
        <begin position="6"/>
        <end position="28"/>
    </location>
</feature>
<feature type="transmembrane region" description="Helical" evidence="4">
    <location>
        <begin position="40"/>
        <end position="62"/>
    </location>
</feature>
<dbReference type="NCBIfam" id="TIGR01300">
    <property type="entry name" value="CPA3_mnhG_phaG"/>
    <property type="match status" value="1"/>
</dbReference>
<comment type="subcellular location">
    <subcellularLocation>
        <location evidence="1">Membrane</location>
        <topology evidence="1">Multi-pass membrane protein</topology>
    </subcellularLocation>
</comment>
<dbReference type="NCBIfam" id="NF009314">
    <property type="entry name" value="PRK12674.1-2"/>
    <property type="match status" value="1"/>
</dbReference>
<feature type="transmembrane region" description="Helical" evidence="4">
    <location>
        <begin position="68"/>
        <end position="88"/>
    </location>
</feature>
<dbReference type="STRING" id="459525.SAMN04488137_2158"/>
<dbReference type="GO" id="GO:0016020">
    <property type="term" value="C:membrane"/>
    <property type="evidence" value="ECO:0007669"/>
    <property type="project" value="UniProtKB-SubCell"/>
</dbReference>
<evidence type="ECO:0000256" key="3">
    <source>
        <dbReference type="ARBA" id="ARBA00022449"/>
    </source>
</evidence>
<organism evidence="5 6">
    <name type="scientific">Fictibacillus solisalsi</name>
    <dbReference type="NCBI Taxonomy" id="459525"/>
    <lineage>
        <taxon>Bacteria</taxon>
        <taxon>Bacillati</taxon>
        <taxon>Bacillota</taxon>
        <taxon>Bacilli</taxon>
        <taxon>Bacillales</taxon>
        <taxon>Fictibacillaceae</taxon>
        <taxon>Fictibacillus</taxon>
    </lineage>
</organism>
<proteinExistence type="inferred from homology"/>
<reference evidence="6" key="1">
    <citation type="submission" date="2016-10" db="EMBL/GenBank/DDBJ databases">
        <authorList>
            <person name="Varghese N."/>
            <person name="Submissions S."/>
        </authorList>
    </citation>
    <scope>NUCLEOTIDE SEQUENCE [LARGE SCALE GENOMIC DNA]</scope>
    <source>
        <strain evidence="6">CGMCC 1.6854</strain>
    </source>
</reference>
<evidence type="ECO:0000313" key="6">
    <source>
        <dbReference type="Proteomes" id="UP000199544"/>
    </source>
</evidence>
<dbReference type="InterPro" id="IPR005133">
    <property type="entry name" value="PhaG_MnhG_YufB"/>
</dbReference>
<evidence type="ECO:0000313" key="5">
    <source>
        <dbReference type="EMBL" id="SDM83578.1"/>
    </source>
</evidence>
<keyword evidence="4" id="KW-0472">Membrane</keyword>
<comment type="similarity">
    <text evidence="2">Belongs to the CPA3 antiporters (TC 2.A.63) subunit G family.</text>
</comment>
<keyword evidence="3" id="KW-0813">Transport</keyword>
<dbReference type="EMBL" id="FNHW01000001">
    <property type="protein sequence ID" value="SDM83578.1"/>
    <property type="molecule type" value="Genomic_DNA"/>
</dbReference>
<sequence>MFSLTEIVISIFLILGTFIVFSGTLGVLRFPDVYSRLHAATKSATLGVSGILIGSFLFFLYAQDLVSGKLLLGIVFVLLTAPVGGHMISRAAYRSGVRLSEKTIQDELNTERDYY</sequence>
<dbReference type="AlphaFoldDB" id="A0A1G9WGC1"/>
<keyword evidence="4" id="KW-1133">Transmembrane helix</keyword>
<name>A0A1G9WGC1_9BACL</name>
<keyword evidence="3" id="KW-0050">Antiport</keyword>
<accession>A0A1G9WGC1</accession>
<dbReference type="PANTHER" id="PTHR34703:SF1">
    <property type="entry name" value="ANTIPORTER SUBUNIT MNHG2-RELATED"/>
    <property type="match status" value="1"/>
</dbReference>
<evidence type="ECO:0000256" key="4">
    <source>
        <dbReference type="SAM" id="Phobius"/>
    </source>
</evidence>